<evidence type="ECO:0000313" key="8">
    <source>
        <dbReference type="Proteomes" id="UP001150907"/>
    </source>
</evidence>
<accession>A0A9W8EH05</accession>
<feature type="coiled-coil region" evidence="4">
    <location>
        <begin position="386"/>
        <end position="430"/>
    </location>
</feature>
<feature type="region of interest" description="Disordered" evidence="5">
    <location>
        <begin position="479"/>
        <end position="511"/>
    </location>
</feature>
<dbReference type="Gene3D" id="3.30.40.10">
    <property type="entry name" value="Zinc/RING finger domain, C3HC4 (zinc finger)"/>
    <property type="match status" value="1"/>
</dbReference>
<dbReference type="InterPro" id="IPR017919">
    <property type="entry name" value="TFIIE/TFIIEa_HTH"/>
</dbReference>
<dbReference type="EMBL" id="JANBQF010001087">
    <property type="protein sequence ID" value="KAJ1998069.1"/>
    <property type="molecule type" value="Genomic_DNA"/>
</dbReference>
<dbReference type="SUPFAM" id="SSF57783">
    <property type="entry name" value="Zinc beta-ribbon"/>
    <property type="match status" value="1"/>
</dbReference>
<evidence type="ECO:0000259" key="6">
    <source>
        <dbReference type="PROSITE" id="PS51344"/>
    </source>
</evidence>
<sequence length="589" mass="67324">MSQEGLDVVRQLVAVVARTFYKDEYVIALDYLNRHEIARSDVLSRHLRVVHKEAFRIYGDLEKHKLVQRITRQDDTGNNNPYQRRGKHTYFFIDYRKFVDVVKWRIWRLQEQVKLRMEKEQENLGYDCPDCHRRFKTMQVLSLMDPMTGMFKCDYCDGVLVDNTESELALKSQRELSRFTAQSMVILTLLKKTDSITLPPPTPLSEIPVPDVSGDLDGKADGKGKLGAGKELGFSRDTGLASGDTVIAFAPDLTPREAAQIREAELERKLRQNQLPAWHIWSTVSGVQMVVAQKITAEARLRHERYSESQVLRASSWNRRERERARAAIRSLDEQIRALADGQGGLAEVSNEQDDAKHERFYARFYAGVAQRTGIELPHDPRDGYRLMLDQLAKDEELERAELEKRRLDMERYEKERKEAEAAYAAERSAAGGSSSFRQRPKFFYPYKHGRSAHHRLARRATHRLFEFIDLELEPHRPAKKSAAEVPDVSDVEMQSQETADGGGATNADSLDPSIDGIYALSQMERRKLGLDESIFDGSSFDDLAAGRAVVSVGGQPKDIASITHEDESAMSIKEYTDYWSAWHQLRNQ</sequence>
<dbReference type="InterPro" id="IPR024550">
    <property type="entry name" value="TFIIEa/SarR/Rpc3_HTH_dom"/>
</dbReference>
<gene>
    <name evidence="7" type="ORF">H4R26_005597</name>
</gene>
<dbReference type="InterPro" id="IPR013083">
    <property type="entry name" value="Znf_RING/FYVE/PHD"/>
</dbReference>
<feature type="domain" description="HTH TFE/IIEalpha-type" evidence="6">
    <location>
        <begin position="9"/>
        <end position="103"/>
    </location>
</feature>
<evidence type="ECO:0000256" key="1">
    <source>
        <dbReference type="ARBA" id="ARBA00008947"/>
    </source>
</evidence>
<comment type="caution">
    <text evidence="7">The sequence shown here is derived from an EMBL/GenBank/DDBJ whole genome shotgun (WGS) entry which is preliminary data.</text>
</comment>
<reference evidence="7" key="1">
    <citation type="submission" date="2022-07" db="EMBL/GenBank/DDBJ databases">
        <title>Phylogenomic reconstructions and comparative analyses of Kickxellomycotina fungi.</title>
        <authorList>
            <person name="Reynolds N.K."/>
            <person name="Stajich J.E."/>
            <person name="Barry K."/>
            <person name="Grigoriev I.V."/>
            <person name="Crous P."/>
            <person name="Smith M.E."/>
        </authorList>
    </citation>
    <scope>NUCLEOTIDE SEQUENCE</scope>
    <source>
        <strain evidence="7">IMI 214461</strain>
    </source>
</reference>
<dbReference type="Pfam" id="PF02002">
    <property type="entry name" value="TFIIE_alpha"/>
    <property type="match status" value="1"/>
</dbReference>
<dbReference type="SMART" id="SM00531">
    <property type="entry name" value="TFIIE"/>
    <property type="match status" value="1"/>
</dbReference>
<name>A0A9W8EH05_9FUNG</name>
<keyword evidence="4" id="KW-0175">Coiled coil</keyword>
<keyword evidence="2" id="KW-0805">Transcription regulation</keyword>
<evidence type="ECO:0000256" key="5">
    <source>
        <dbReference type="SAM" id="MobiDB-lite"/>
    </source>
</evidence>
<dbReference type="PROSITE" id="PS51344">
    <property type="entry name" value="HTH_TFE_IIE"/>
    <property type="match status" value="1"/>
</dbReference>
<keyword evidence="3" id="KW-0804">Transcription</keyword>
<dbReference type="OrthoDB" id="361102at2759"/>
<keyword evidence="8" id="KW-1185">Reference proteome</keyword>
<dbReference type="PANTHER" id="PTHR13097:SF7">
    <property type="entry name" value="GENERAL TRANSCRIPTION FACTOR IIE SUBUNIT 1"/>
    <property type="match status" value="1"/>
</dbReference>
<dbReference type="AlphaFoldDB" id="A0A9W8EH05"/>
<dbReference type="GO" id="GO:0005673">
    <property type="term" value="C:transcription factor TFIIE complex"/>
    <property type="evidence" value="ECO:0007669"/>
    <property type="project" value="TreeGrafter"/>
</dbReference>
<comment type="similarity">
    <text evidence="1">Belongs to the TFIIE alpha subunit family.</text>
</comment>
<organism evidence="7 8">
    <name type="scientific">Coemansia thaxteri</name>
    <dbReference type="NCBI Taxonomy" id="2663907"/>
    <lineage>
        <taxon>Eukaryota</taxon>
        <taxon>Fungi</taxon>
        <taxon>Fungi incertae sedis</taxon>
        <taxon>Zoopagomycota</taxon>
        <taxon>Kickxellomycotina</taxon>
        <taxon>Kickxellomycetes</taxon>
        <taxon>Kickxellales</taxon>
        <taxon>Kickxellaceae</taxon>
        <taxon>Coemansia</taxon>
    </lineage>
</organism>
<evidence type="ECO:0000256" key="2">
    <source>
        <dbReference type="ARBA" id="ARBA00023015"/>
    </source>
</evidence>
<evidence type="ECO:0000256" key="4">
    <source>
        <dbReference type="SAM" id="Coils"/>
    </source>
</evidence>
<evidence type="ECO:0000256" key="3">
    <source>
        <dbReference type="ARBA" id="ARBA00023163"/>
    </source>
</evidence>
<dbReference type="GO" id="GO:0006367">
    <property type="term" value="P:transcription initiation at RNA polymerase II promoter"/>
    <property type="evidence" value="ECO:0007669"/>
    <property type="project" value="InterPro"/>
</dbReference>
<dbReference type="InterPro" id="IPR039997">
    <property type="entry name" value="TFE"/>
</dbReference>
<proteinExistence type="inferred from homology"/>
<protein>
    <recommendedName>
        <fullName evidence="6">HTH TFE/IIEalpha-type domain-containing protein</fullName>
    </recommendedName>
</protein>
<evidence type="ECO:0000313" key="7">
    <source>
        <dbReference type="EMBL" id="KAJ1998069.1"/>
    </source>
</evidence>
<dbReference type="Proteomes" id="UP001150907">
    <property type="component" value="Unassembled WGS sequence"/>
</dbReference>
<dbReference type="PANTHER" id="PTHR13097">
    <property type="entry name" value="TRANSCRIPTION INITIATION FACTOR IIE, ALPHA SUBUNIT"/>
    <property type="match status" value="1"/>
</dbReference>
<dbReference type="InterPro" id="IPR002853">
    <property type="entry name" value="TFIIE_asu"/>
</dbReference>